<accession>A0ABP8KP61</accession>
<evidence type="ECO:0000256" key="10">
    <source>
        <dbReference type="PROSITE-ProRule" id="PRU00339"/>
    </source>
</evidence>
<evidence type="ECO:0000256" key="11">
    <source>
        <dbReference type="PROSITE-ProRule" id="PRU01360"/>
    </source>
</evidence>
<keyword evidence="17" id="KW-1185">Reference proteome</keyword>
<feature type="domain" description="TonB-dependent receptor-like beta-barrel" evidence="14">
    <location>
        <begin position="537"/>
        <end position="906"/>
    </location>
</feature>
<feature type="repeat" description="TPR" evidence="10">
    <location>
        <begin position="69"/>
        <end position="102"/>
    </location>
</feature>
<dbReference type="InterPro" id="IPR036942">
    <property type="entry name" value="Beta-barrel_TonB_sf"/>
</dbReference>
<dbReference type="InterPro" id="IPR039426">
    <property type="entry name" value="TonB-dep_rcpt-like"/>
</dbReference>
<dbReference type="PANTHER" id="PTHR30069">
    <property type="entry name" value="TONB-DEPENDENT OUTER MEMBRANE RECEPTOR"/>
    <property type="match status" value="1"/>
</dbReference>
<proteinExistence type="inferred from homology"/>
<dbReference type="InterPro" id="IPR012910">
    <property type="entry name" value="Plug_dom"/>
</dbReference>
<keyword evidence="10" id="KW-0802">TPR repeat</keyword>
<keyword evidence="3 11" id="KW-1134">Transmembrane beta strand</keyword>
<evidence type="ECO:0000259" key="14">
    <source>
        <dbReference type="Pfam" id="PF00593"/>
    </source>
</evidence>
<dbReference type="InterPro" id="IPR000531">
    <property type="entry name" value="Beta-barrel_TonB"/>
</dbReference>
<dbReference type="Gene3D" id="2.40.170.20">
    <property type="entry name" value="TonB-dependent receptor, beta-barrel domain"/>
    <property type="match status" value="1"/>
</dbReference>
<protein>
    <recommendedName>
        <fullName evidence="18">TonB-dependent receptor</fullName>
    </recommendedName>
</protein>
<feature type="chain" id="PRO_5045321301" description="TonB-dependent receptor" evidence="13">
    <location>
        <begin position="27"/>
        <end position="943"/>
    </location>
</feature>
<dbReference type="RefSeq" id="WP_345269625.1">
    <property type="nucleotide sequence ID" value="NZ_BAABHB010000009.1"/>
</dbReference>
<dbReference type="InterPro" id="IPR037066">
    <property type="entry name" value="Plug_dom_sf"/>
</dbReference>
<dbReference type="Pfam" id="PF07715">
    <property type="entry name" value="Plug"/>
    <property type="match status" value="1"/>
</dbReference>
<evidence type="ECO:0000256" key="6">
    <source>
        <dbReference type="ARBA" id="ARBA00023077"/>
    </source>
</evidence>
<dbReference type="Pfam" id="PF00593">
    <property type="entry name" value="TonB_dep_Rec_b-barrel"/>
    <property type="match status" value="1"/>
</dbReference>
<keyword evidence="2 11" id="KW-0813">Transport</keyword>
<evidence type="ECO:0000256" key="8">
    <source>
        <dbReference type="ARBA" id="ARBA00023170"/>
    </source>
</evidence>
<name>A0ABP8KP61_9BACT</name>
<evidence type="ECO:0000256" key="7">
    <source>
        <dbReference type="ARBA" id="ARBA00023136"/>
    </source>
</evidence>
<evidence type="ECO:0000256" key="5">
    <source>
        <dbReference type="ARBA" id="ARBA00022729"/>
    </source>
</evidence>
<evidence type="ECO:0000259" key="15">
    <source>
        <dbReference type="Pfam" id="PF07715"/>
    </source>
</evidence>
<evidence type="ECO:0000256" key="4">
    <source>
        <dbReference type="ARBA" id="ARBA00022692"/>
    </source>
</evidence>
<dbReference type="PROSITE" id="PS52016">
    <property type="entry name" value="TONB_DEPENDENT_REC_3"/>
    <property type="match status" value="1"/>
</dbReference>
<evidence type="ECO:0000256" key="9">
    <source>
        <dbReference type="ARBA" id="ARBA00023237"/>
    </source>
</evidence>
<comment type="caution">
    <text evidence="16">The sequence shown here is derived from an EMBL/GenBank/DDBJ whole genome shotgun (WGS) entry which is preliminary data.</text>
</comment>
<keyword evidence="7 11" id="KW-0472">Membrane</keyword>
<evidence type="ECO:0000256" key="1">
    <source>
        <dbReference type="ARBA" id="ARBA00004571"/>
    </source>
</evidence>
<dbReference type="SUPFAM" id="SSF56935">
    <property type="entry name" value="Porins"/>
    <property type="match status" value="1"/>
</dbReference>
<feature type="signal peptide" evidence="13">
    <location>
        <begin position="1"/>
        <end position="26"/>
    </location>
</feature>
<comment type="similarity">
    <text evidence="11 12">Belongs to the TonB-dependent receptor family.</text>
</comment>
<evidence type="ECO:0000313" key="17">
    <source>
        <dbReference type="Proteomes" id="UP001500936"/>
    </source>
</evidence>
<keyword evidence="8" id="KW-0675">Receptor</keyword>
<evidence type="ECO:0000256" key="3">
    <source>
        <dbReference type="ARBA" id="ARBA00022452"/>
    </source>
</evidence>
<keyword evidence="4 11" id="KW-0812">Transmembrane</keyword>
<dbReference type="EMBL" id="BAABHB010000009">
    <property type="protein sequence ID" value="GAA4412268.1"/>
    <property type="molecule type" value="Genomic_DNA"/>
</dbReference>
<dbReference type="PROSITE" id="PS50005">
    <property type="entry name" value="TPR"/>
    <property type="match status" value="1"/>
</dbReference>
<organism evidence="16 17">
    <name type="scientific">Nibrella viscosa</name>
    <dbReference type="NCBI Taxonomy" id="1084524"/>
    <lineage>
        <taxon>Bacteria</taxon>
        <taxon>Pseudomonadati</taxon>
        <taxon>Bacteroidota</taxon>
        <taxon>Cytophagia</taxon>
        <taxon>Cytophagales</taxon>
        <taxon>Spirosomataceae</taxon>
        <taxon>Nibrella</taxon>
    </lineage>
</organism>
<dbReference type="PANTHER" id="PTHR30069:SF29">
    <property type="entry name" value="HEMOGLOBIN AND HEMOGLOBIN-HAPTOGLOBIN-BINDING PROTEIN 1-RELATED"/>
    <property type="match status" value="1"/>
</dbReference>
<evidence type="ECO:0008006" key="18">
    <source>
        <dbReference type="Google" id="ProtNLM"/>
    </source>
</evidence>
<keyword evidence="9 11" id="KW-0998">Cell outer membrane</keyword>
<gene>
    <name evidence="16" type="ORF">GCM10023187_39130</name>
</gene>
<reference evidence="17" key="1">
    <citation type="journal article" date="2019" name="Int. J. Syst. Evol. Microbiol.">
        <title>The Global Catalogue of Microorganisms (GCM) 10K type strain sequencing project: providing services to taxonomists for standard genome sequencing and annotation.</title>
        <authorList>
            <consortium name="The Broad Institute Genomics Platform"/>
            <consortium name="The Broad Institute Genome Sequencing Center for Infectious Disease"/>
            <person name="Wu L."/>
            <person name="Ma J."/>
        </authorList>
    </citation>
    <scope>NUCLEOTIDE SEQUENCE [LARGE SCALE GENOMIC DNA]</scope>
    <source>
        <strain evidence="17">JCM 17925</strain>
    </source>
</reference>
<evidence type="ECO:0000256" key="13">
    <source>
        <dbReference type="SAM" id="SignalP"/>
    </source>
</evidence>
<evidence type="ECO:0000256" key="12">
    <source>
        <dbReference type="RuleBase" id="RU003357"/>
    </source>
</evidence>
<keyword evidence="6 12" id="KW-0798">TonB box</keyword>
<feature type="domain" description="TonB-dependent receptor plug" evidence="15">
    <location>
        <begin position="141"/>
        <end position="250"/>
    </location>
</feature>
<keyword evidence="5 13" id="KW-0732">Signal</keyword>
<sequence>MMKNSYLLLSCLLYGLVSGFAQRAWAQGICGDYKLKEAKSAYDEGSFSRVFSILNPCLSPDGFSSENRAQAYKLVSLTYLAIDSTERASQSIEQMLSINPNYEPEGELMLLPNQFRLLVNMIKQSQSRVQVTSVSKKPEDLYKAPATVLVLTEEEIRRRGYTDLEILFNDLPGFDVSRTYGLTYSNIYQRGYRSDNTERTLFMINGIEENDFWGNFVYWSTQIPISNIKRIEVVYGPASTIYGANAFLGVVNIITKTPKELLTGRENFMATAHIGAGSYNTRYAEVTTAAQVKAVSFSLTWRGYYSNLHDLSRYPDYNYSLADYDTINYARRFNYEFASGEDASRWTSIYGLTAGTPLPYFLLQGKTLTLTEAGLQAVRAQDKKALQKNVNGAPIGFSNLLKTAYIRSTLSFGDFTLGFQFWRMDQGSGNSANDNYRAGAKNGSVWVPAQSLFYGIYSKDIIKDKLSLTNTAQIRTTKVDDESRSIILKNYSNQTLSRTPLPPEVKNRLAMLSAKEQEKYEAASMPLSVLLAYNLVQNREPYWEAQYFFQNSNQFRNELRIIASPTHNLDIIGGVEGRVGILQGDYKRLNFVNAEASYVSAEDSIPTIGMFRYRNLGAFVQGTYSVRSNLQLVLGGRYDYARIGRNGGYGQVFNPRLAIVYSPVSRLALKAIYAEAFQDASSRDRYSTAATRLLTNPGLKPDRIKNIELAANYVPGPSLQVGISAFYANCSNIVEEVRTIIPNTSRTTLQKQNRGKADIVGVQATVDYKFSNRFSFYANATYTDAHRTTTIRSSDGRRDSTETRFITGDIAPYHVNAGVNGLFLKERLNINLRFNYVAPRPVGRNTSATENPYPSLIPFSMQPKAADSTTQSQRPSGYFEAYTLFNTTLTYQINKYIDAQLILNNLLNTEYSDPGTRGANGLDQAARTPQKGFNGMVRLLLNI</sequence>
<dbReference type="InterPro" id="IPR019734">
    <property type="entry name" value="TPR_rpt"/>
</dbReference>
<comment type="subcellular location">
    <subcellularLocation>
        <location evidence="1 11">Cell outer membrane</location>
        <topology evidence="1 11">Multi-pass membrane protein</topology>
    </subcellularLocation>
</comment>
<dbReference type="Gene3D" id="2.170.130.10">
    <property type="entry name" value="TonB-dependent receptor, plug domain"/>
    <property type="match status" value="1"/>
</dbReference>
<dbReference type="Proteomes" id="UP001500936">
    <property type="component" value="Unassembled WGS sequence"/>
</dbReference>
<evidence type="ECO:0000256" key="2">
    <source>
        <dbReference type="ARBA" id="ARBA00022448"/>
    </source>
</evidence>
<evidence type="ECO:0000313" key="16">
    <source>
        <dbReference type="EMBL" id="GAA4412268.1"/>
    </source>
</evidence>